<accession>A1CJ13</accession>
<evidence type="ECO:0000313" key="3">
    <source>
        <dbReference type="Proteomes" id="UP000006701"/>
    </source>
</evidence>
<dbReference type="OrthoDB" id="4149149at2759"/>
<dbReference type="KEGG" id="act:ACLA_033400"/>
<dbReference type="RefSeq" id="XP_001270563.1">
    <property type="nucleotide sequence ID" value="XM_001270562.1"/>
</dbReference>
<reference evidence="2 3" key="1">
    <citation type="journal article" date="2008" name="PLoS Genet.">
        <title>Genomic islands in the pathogenic filamentous fungus Aspergillus fumigatus.</title>
        <authorList>
            <person name="Fedorova N.D."/>
            <person name="Khaldi N."/>
            <person name="Joardar V.S."/>
            <person name="Maiti R."/>
            <person name="Amedeo P."/>
            <person name="Anderson M.J."/>
            <person name="Crabtree J."/>
            <person name="Silva J.C."/>
            <person name="Badger J.H."/>
            <person name="Albarraq A."/>
            <person name="Angiuoli S."/>
            <person name="Bussey H."/>
            <person name="Bowyer P."/>
            <person name="Cotty P.J."/>
            <person name="Dyer P.S."/>
            <person name="Egan A."/>
            <person name="Galens K."/>
            <person name="Fraser-Liggett C.M."/>
            <person name="Haas B.J."/>
            <person name="Inman J.M."/>
            <person name="Kent R."/>
            <person name="Lemieux S."/>
            <person name="Malavazi I."/>
            <person name="Orvis J."/>
            <person name="Roemer T."/>
            <person name="Ronning C.M."/>
            <person name="Sundaram J.P."/>
            <person name="Sutton G."/>
            <person name="Turner G."/>
            <person name="Venter J.C."/>
            <person name="White O.R."/>
            <person name="Whitty B.R."/>
            <person name="Youngman P."/>
            <person name="Wolfe K.H."/>
            <person name="Goldman G.H."/>
            <person name="Wortman J.R."/>
            <person name="Jiang B."/>
            <person name="Denning D.W."/>
            <person name="Nierman W.C."/>
        </authorList>
    </citation>
    <scope>NUCLEOTIDE SEQUENCE [LARGE SCALE GENOMIC DNA]</scope>
    <source>
        <strain evidence="3">ATCC 1007 / CBS 513.65 / DSM 816 / NCTC 3887 / NRRL 1</strain>
    </source>
</reference>
<feature type="region of interest" description="Disordered" evidence="1">
    <location>
        <begin position="105"/>
        <end position="125"/>
    </location>
</feature>
<gene>
    <name evidence="2" type="ORF">ACLA_033400</name>
</gene>
<dbReference type="EMBL" id="DS027056">
    <property type="protein sequence ID" value="EAW09137.1"/>
    <property type="molecule type" value="Genomic_DNA"/>
</dbReference>
<dbReference type="Proteomes" id="UP000006701">
    <property type="component" value="Unassembled WGS sequence"/>
</dbReference>
<protein>
    <submittedName>
        <fullName evidence="2">Uncharacterized protein</fullName>
    </submittedName>
</protein>
<keyword evidence="3" id="KW-1185">Reference proteome</keyword>
<evidence type="ECO:0000256" key="1">
    <source>
        <dbReference type="SAM" id="MobiDB-lite"/>
    </source>
</evidence>
<dbReference type="OMA" id="AHFMVHA"/>
<evidence type="ECO:0000313" key="2">
    <source>
        <dbReference type="EMBL" id="EAW09137.1"/>
    </source>
</evidence>
<dbReference type="VEuPathDB" id="FungiDB:ACLA_033400"/>
<sequence length="289" mass="31973">MEEHEAHPDTQGEVDLLILDYLVCTAINAFICTQQRGEQGQAQGQSAGWLLWTANNLTPSLAQPETVSRDMTLKLKIIDLINICCRNASHGTSDIEVDSVTLECGAGSSSTRTRRGSTLNPNGGRSQYDASNKQALLCQSLCAIAPSFLSLCTVADDLIGETDWTDIAAQLMLKAAIGKHQICDGSSMNIFNEQMEQIPEFMRRSSKWKQVSDKYNEYIHPPPGISMLTHIETTLRQSHLNRLGDAIIDFLSILMKKLCPPILLQLEKGKLRGLSRKETRDLLCKAGLR</sequence>
<name>A1CJ13_ASPCL</name>
<dbReference type="GeneID" id="4703093"/>
<dbReference type="AlphaFoldDB" id="A1CJ13"/>
<organism evidence="2 3">
    <name type="scientific">Aspergillus clavatus (strain ATCC 1007 / CBS 513.65 / DSM 816 / NCTC 3887 / NRRL 1 / QM 1276 / 107)</name>
    <dbReference type="NCBI Taxonomy" id="344612"/>
    <lineage>
        <taxon>Eukaryota</taxon>
        <taxon>Fungi</taxon>
        <taxon>Dikarya</taxon>
        <taxon>Ascomycota</taxon>
        <taxon>Pezizomycotina</taxon>
        <taxon>Eurotiomycetes</taxon>
        <taxon>Eurotiomycetidae</taxon>
        <taxon>Eurotiales</taxon>
        <taxon>Aspergillaceae</taxon>
        <taxon>Aspergillus</taxon>
        <taxon>Aspergillus subgen. Fumigati</taxon>
    </lineage>
</organism>
<proteinExistence type="predicted"/>
<dbReference type="HOGENOM" id="CLU_081893_0_0_1"/>